<sequence>MNTWKKFACGVTLGAMLFTLTACGGDSNTTDDGKLETVRLTEVIRSIFYAPHYVAIEKGYFKEQGLDIQLDTAWGGDKATTRLLANQDDIALVGAETTIFVQQQGAPDALVSFAQATQRDGSFLVARQSATNFDWSQLKGKSLLGSRAGSMPEMVSEYVQKQHGLKPFTDNQIIQNIAFDNQAAAFASGTGDFFQAFEPAASLLEKQGQGHVVASFGQDIGTLPYTVFMAKSSYLKSHPETVQKFTNAVQKAQDYLHTAKPEEVASVIKPYFTDVDQEILVRVVKRYQESDAWPTNTVIDQQEFANMKKIMQTAGELKKDVAYETVVEPSFSEKAKQK</sequence>
<accession>A0A316DDW8</accession>
<evidence type="ECO:0000256" key="4">
    <source>
        <dbReference type="SAM" id="SignalP"/>
    </source>
</evidence>
<evidence type="ECO:0000256" key="2">
    <source>
        <dbReference type="ARBA" id="ARBA00010742"/>
    </source>
</evidence>
<comment type="subcellular location">
    <subcellularLocation>
        <location evidence="1">Periplasm</location>
    </subcellularLocation>
</comment>
<dbReference type="InterPro" id="IPR015168">
    <property type="entry name" value="SsuA/THI5"/>
</dbReference>
<dbReference type="RefSeq" id="WP_170119223.1">
    <property type="nucleotide sequence ID" value="NZ_QGGL01000002.1"/>
</dbReference>
<dbReference type="PANTHER" id="PTHR30024">
    <property type="entry name" value="ALIPHATIC SULFONATES-BINDING PROTEIN-RELATED"/>
    <property type="match status" value="1"/>
</dbReference>
<dbReference type="SUPFAM" id="SSF53850">
    <property type="entry name" value="Periplasmic binding protein-like II"/>
    <property type="match status" value="1"/>
</dbReference>
<dbReference type="AlphaFoldDB" id="A0A316DDW8"/>
<keyword evidence="3 4" id="KW-0732">Signal</keyword>
<dbReference type="Gene3D" id="3.40.190.10">
    <property type="entry name" value="Periplasmic binding protein-like II"/>
    <property type="match status" value="2"/>
</dbReference>
<comment type="caution">
    <text evidence="6">The sequence shown here is derived from an EMBL/GenBank/DDBJ whole genome shotgun (WGS) entry which is preliminary data.</text>
</comment>
<feature type="domain" description="SsuA/THI5-like" evidence="5">
    <location>
        <begin position="50"/>
        <end position="263"/>
    </location>
</feature>
<feature type="signal peptide" evidence="4">
    <location>
        <begin position="1"/>
        <end position="24"/>
    </location>
</feature>
<evidence type="ECO:0000313" key="6">
    <source>
        <dbReference type="EMBL" id="PWK15828.1"/>
    </source>
</evidence>
<evidence type="ECO:0000256" key="3">
    <source>
        <dbReference type="ARBA" id="ARBA00022729"/>
    </source>
</evidence>
<name>A0A316DDW8_9BACL</name>
<evidence type="ECO:0000313" key="7">
    <source>
        <dbReference type="Proteomes" id="UP000245634"/>
    </source>
</evidence>
<dbReference type="Pfam" id="PF09084">
    <property type="entry name" value="NMT1"/>
    <property type="match status" value="1"/>
</dbReference>
<dbReference type="GO" id="GO:0042597">
    <property type="term" value="C:periplasmic space"/>
    <property type="evidence" value="ECO:0007669"/>
    <property type="project" value="UniProtKB-SubCell"/>
</dbReference>
<evidence type="ECO:0000259" key="5">
    <source>
        <dbReference type="Pfam" id="PF09084"/>
    </source>
</evidence>
<reference evidence="6 7" key="1">
    <citation type="submission" date="2018-05" db="EMBL/GenBank/DDBJ databases">
        <title>Genomic Encyclopedia of Type Strains, Phase IV (KMG-IV): sequencing the most valuable type-strain genomes for metagenomic binning, comparative biology and taxonomic classification.</title>
        <authorList>
            <person name="Goeker M."/>
        </authorList>
    </citation>
    <scope>NUCLEOTIDE SEQUENCE [LARGE SCALE GENOMIC DNA]</scope>
    <source>
        <strain evidence="6 7">DSM 18773</strain>
    </source>
</reference>
<organism evidence="6 7">
    <name type="scientific">Tumebacillus permanentifrigoris</name>
    <dbReference type="NCBI Taxonomy" id="378543"/>
    <lineage>
        <taxon>Bacteria</taxon>
        <taxon>Bacillati</taxon>
        <taxon>Bacillota</taxon>
        <taxon>Bacilli</taxon>
        <taxon>Bacillales</taxon>
        <taxon>Alicyclobacillaceae</taxon>
        <taxon>Tumebacillus</taxon>
    </lineage>
</organism>
<dbReference type="EMBL" id="QGGL01000002">
    <property type="protein sequence ID" value="PWK15828.1"/>
    <property type="molecule type" value="Genomic_DNA"/>
</dbReference>
<dbReference type="PANTHER" id="PTHR30024:SF47">
    <property type="entry name" value="TAURINE-BINDING PERIPLASMIC PROTEIN"/>
    <property type="match status" value="1"/>
</dbReference>
<protein>
    <submittedName>
        <fullName evidence="6">NitT/TauT family transport system substrate-binding protein</fullName>
    </submittedName>
</protein>
<evidence type="ECO:0000256" key="1">
    <source>
        <dbReference type="ARBA" id="ARBA00004418"/>
    </source>
</evidence>
<proteinExistence type="inferred from homology"/>
<gene>
    <name evidence="6" type="ORF">C7459_10268</name>
</gene>
<feature type="chain" id="PRO_5016244994" evidence="4">
    <location>
        <begin position="25"/>
        <end position="338"/>
    </location>
</feature>
<dbReference type="Proteomes" id="UP000245634">
    <property type="component" value="Unassembled WGS sequence"/>
</dbReference>
<comment type="similarity">
    <text evidence="2">Belongs to the bacterial solute-binding protein SsuA/TauA family.</text>
</comment>
<keyword evidence="7" id="KW-1185">Reference proteome</keyword>
<dbReference type="PROSITE" id="PS51257">
    <property type="entry name" value="PROKAR_LIPOPROTEIN"/>
    <property type="match status" value="1"/>
</dbReference>